<dbReference type="Proteomes" id="UP000620327">
    <property type="component" value="Unassembled WGS sequence"/>
</dbReference>
<evidence type="ECO:0000313" key="5">
    <source>
        <dbReference type="Proteomes" id="UP000620327"/>
    </source>
</evidence>
<dbReference type="PANTHER" id="PTHR11461:SF211">
    <property type="entry name" value="GH10112P-RELATED"/>
    <property type="match status" value="1"/>
</dbReference>
<feature type="domain" description="Serpin" evidence="3">
    <location>
        <begin position="100"/>
        <end position="462"/>
    </location>
</feature>
<feature type="signal peptide" evidence="2">
    <location>
        <begin position="1"/>
        <end position="21"/>
    </location>
</feature>
<evidence type="ECO:0000313" key="4">
    <source>
        <dbReference type="EMBL" id="MBC5771051.1"/>
    </source>
</evidence>
<comment type="similarity">
    <text evidence="1">Belongs to the serpin family.</text>
</comment>
<dbReference type="Pfam" id="PF00079">
    <property type="entry name" value="Serpin"/>
    <property type="match status" value="1"/>
</dbReference>
<evidence type="ECO:0000256" key="1">
    <source>
        <dbReference type="RuleBase" id="RU000411"/>
    </source>
</evidence>
<dbReference type="InterPro" id="IPR036186">
    <property type="entry name" value="Serpin_sf"/>
</dbReference>
<comment type="caution">
    <text evidence="4">The sequence shown here is derived from an EMBL/GenBank/DDBJ whole genome shotgun (WGS) entry which is preliminary data.</text>
</comment>
<dbReference type="GO" id="GO:0004867">
    <property type="term" value="F:serine-type endopeptidase inhibitor activity"/>
    <property type="evidence" value="ECO:0007669"/>
    <property type="project" value="InterPro"/>
</dbReference>
<dbReference type="RefSeq" id="WP_187015282.1">
    <property type="nucleotide sequence ID" value="NZ_JACOQI010000012.1"/>
</dbReference>
<dbReference type="InterPro" id="IPR000215">
    <property type="entry name" value="Serpin_fam"/>
</dbReference>
<dbReference type="Gene3D" id="2.30.39.10">
    <property type="entry name" value="Alpha-1-antitrypsin, domain 1"/>
    <property type="match status" value="1"/>
</dbReference>
<keyword evidence="2" id="KW-0732">Signal</keyword>
<dbReference type="SMART" id="SM00093">
    <property type="entry name" value="SERPIN"/>
    <property type="match status" value="1"/>
</dbReference>
<dbReference type="EMBL" id="JACOQI010000012">
    <property type="protein sequence ID" value="MBC5771051.1"/>
    <property type="molecule type" value="Genomic_DNA"/>
</dbReference>
<reference evidence="4" key="1">
    <citation type="submission" date="2020-08" db="EMBL/GenBank/DDBJ databases">
        <title>Genome public.</title>
        <authorList>
            <person name="Liu C."/>
            <person name="Sun Q."/>
        </authorList>
    </citation>
    <scope>NUCLEOTIDE SEQUENCE</scope>
    <source>
        <strain evidence="4">BX15</strain>
    </source>
</reference>
<gene>
    <name evidence="4" type="ORF">H8Z83_12100</name>
</gene>
<dbReference type="SUPFAM" id="SSF56574">
    <property type="entry name" value="Serpins"/>
    <property type="match status" value="1"/>
</dbReference>
<dbReference type="PROSITE" id="PS00284">
    <property type="entry name" value="SERPIN"/>
    <property type="match status" value="1"/>
</dbReference>
<dbReference type="PANTHER" id="PTHR11461">
    <property type="entry name" value="SERINE PROTEASE INHIBITOR, SERPIN"/>
    <property type="match status" value="1"/>
</dbReference>
<organism evidence="4 5">
    <name type="scientific">Dysosmobacter segnis</name>
    <dbReference type="NCBI Taxonomy" id="2763042"/>
    <lineage>
        <taxon>Bacteria</taxon>
        <taxon>Bacillati</taxon>
        <taxon>Bacillota</taxon>
        <taxon>Clostridia</taxon>
        <taxon>Eubacteriales</taxon>
        <taxon>Oscillospiraceae</taxon>
        <taxon>Dysosmobacter</taxon>
    </lineage>
</organism>
<dbReference type="Gene3D" id="3.30.497.10">
    <property type="entry name" value="Antithrombin, subunit I, domain 2"/>
    <property type="match status" value="1"/>
</dbReference>
<dbReference type="InterPro" id="IPR042178">
    <property type="entry name" value="Serpin_sf_1"/>
</dbReference>
<dbReference type="InterPro" id="IPR042185">
    <property type="entry name" value="Serpin_sf_2"/>
</dbReference>
<dbReference type="GO" id="GO:0005615">
    <property type="term" value="C:extracellular space"/>
    <property type="evidence" value="ECO:0007669"/>
    <property type="project" value="InterPro"/>
</dbReference>
<proteinExistence type="inferred from homology"/>
<name>A0A923S7V6_9FIRM</name>
<protein>
    <submittedName>
        <fullName evidence="4">Serpin family protein</fullName>
    </submittedName>
</protein>
<dbReference type="InterPro" id="IPR023796">
    <property type="entry name" value="Serpin_dom"/>
</dbReference>
<feature type="chain" id="PRO_5039370013" evidence="2">
    <location>
        <begin position="22"/>
        <end position="464"/>
    </location>
</feature>
<evidence type="ECO:0000256" key="2">
    <source>
        <dbReference type="SAM" id="SignalP"/>
    </source>
</evidence>
<keyword evidence="5" id="KW-1185">Reference proteome</keyword>
<evidence type="ECO:0000259" key="3">
    <source>
        <dbReference type="SMART" id="SM00093"/>
    </source>
</evidence>
<dbReference type="InterPro" id="IPR023795">
    <property type="entry name" value="Serpin_CS"/>
</dbReference>
<accession>A0A923S7V6</accession>
<dbReference type="PROSITE" id="PS51257">
    <property type="entry name" value="PROKAR_LIPOPROTEIN"/>
    <property type="match status" value="1"/>
</dbReference>
<dbReference type="AlphaFoldDB" id="A0A923S7V6"/>
<sequence>MKRLIALCLTAACLISLVGCAGDTNMDEKKPNNTASAYALALASYPEMAPYPNEMEYFDEKTGEFDSDSFDVVYDAWKEDRNAQRNQPEGYADGLEPFFASSIREFLSNSNGANKVYSPINVYMALAMLAEVTDGESRQQILTLLGSENIEALRSQAASVWNANYSNDGAVTSILANSLWLNESVNFNQATMDSLAKNYYASSFRGEMGSEEFNQALRDWINEQTGGLLEAQADGLSMDPETVMALASTIYYRAKWHSEFNEGRTEKGLFHLLSADGETVECDFMHKGGSNTYYWADQFGAVSMSLEGSGKMWFLLPDEGVAMDDLLADEQTMEFLNSNGNWENSKHLIVNMSVPKFDVVSDFDLGDGLRALGVTDVFDVTVADFSPMTSEVAEIFLSKADHAARVAIDEEGVTAAAYTVMMMAGAAAPPEEEMDFVLDRPFLFAITGYDGLPLFVGVVNQPVQ</sequence>